<dbReference type="EMBL" id="AP025523">
    <property type="protein sequence ID" value="BDE05404.1"/>
    <property type="molecule type" value="Genomic_DNA"/>
</dbReference>
<evidence type="ECO:0000313" key="3">
    <source>
        <dbReference type="Proteomes" id="UP001317532"/>
    </source>
</evidence>
<dbReference type="AlphaFoldDB" id="A0AAN1XTP5"/>
<dbReference type="Pfam" id="PF13683">
    <property type="entry name" value="rve_3"/>
    <property type="match status" value="1"/>
</dbReference>
<dbReference type="InterPro" id="IPR036397">
    <property type="entry name" value="RNaseH_sf"/>
</dbReference>
<accession>A0AAN1XTP5</accession>
<gene>
    <name evidence="2" type="ORF">WPS_06800</name>
</gene>
<keyword evidence="3" id="KW-1185">Reference proteome</keyword>
<feature type="domain" description="Integrase catalytic" evidence="1">
    <location>
        <begin position="10"/>
        <end position="74"/>
    </location>
</feature>
<dbReference type="InterPro" id="IPR012337">
    <property type="entry name" value="RNaseH-like_sf"/>
</dbReference>
<dbReference type="PANTHER" id="PTHR46889">
    <property type="entry name" value="TRANSPOSASE INSF FOR INSERTION SEQUENCE IS3B-RELATED"/>
    <property type="match status" value="1"/>
</dbReference>
<dbReference type="SUPFAM" id="SSF53098">
    <property type="entry name" value="Ribonuclease H-like"/>
    <property type="match status" value="1"/>
</dbReference>
<dbReference type="GO" id="GO:0015074">
    <property type="term" value="P:DNA integration"/>
    <property type="evidence" value="ECO:0007669"/>
    <property type="project" value="InterPro"/>
</dbReference>
<protein>
    <recommendedName>
        <fullName evidence="1">Integrase catalytic domain-containing protein</fullName>
    </recommendedName>
</protein>
<reference evidence="2 3" key="1">
    <citation type="journal article" date="2022" name="ISME Commun">
        <title>Vulcanimicrobium alpinus gen. nov. sp. nov., the first cultivated representative of the candidate phylum 'Eremiobacterota', is a metabolically versatile aerobic anoxygenic phototroph.</title>
        <authorList>
            <person name="Yabe S."/>
            <person name="Muto K."/>
            <person name="Abe K."/>
            <person name="Yokota A."/>
            <person name="Staudigel H."/>
            <person name="Tebo B.M."/>
        </authorList>
    </citation>
    <scope>NUCLEOTIDE SEQUENCE [LARGE SCALE GENOMIC DNA]</scope>
    <source>
        <strain evidence="2 3">WC8-2</strain>
    </source>
</reference>
<dbReference type="InterPro" id="IPR001584">
    <property type="entry name" value="Integrase_cat-core"/>
</dbReference>
<evidence type="ECO:0000259" key="1">
    <source>
        <dbReference type="Pfam" id="PF13683"/>
    </source>
</evidence>
<dbReference type="Proteomes" id="UP001317532">
    <property type="component" value="Chromosome"/>
</dbReference>
<evidence type="ECO:0000313" key="2">
    <source>
        <dbReference type="EMBL" id="BDE05404.1"/>
    </source>
</evidence>
<dbReference type="PANTHER" id="PTHR46889:SF4">
    <property type="entry name" value="TRANSPOSASE INSO FOR INSERTION SEQUENCE ELEMENT IS911B-RELATED"/>
    <property type="match status" value="1"/>
</dbReference>
<organism evidence="2 3">
    <name type="scientific">Vulcanimicrobium alpinum</name>
    <dbReference type="NCBI Taxonomy" id="3016050"/>
    <lineage>
        <taxon>Bacteria</taxon>
        <taxon>Bacillati</taxon>
        <taxon>Vulcanimicrobiota</taxon>
        <taxon>Vulcanimicrobiia</taxon>
        <taxon>Vulcanimicrobiales</taxon>
        <taxon>Vulcanimicrobiaceae</taxon>
        <taxon>Vulcanimicrobium</taxon>
    </lineage>
</organism>
<dbReference type="InterPro" id="IPR050900">
    <property type="entry name" value="Transposase_IS3/IS150/IS904"/>
</dbReference>
<dbReference type="KEGG" id="vab:WPS_06800"/>
<proteinExistence type="predicted"/>
<sequence>MALIREELGARFSMDGKGCWRENLFIERFWRSLKYEEVYLRAYASGSDARACIGRYIVFYNSSRTHSSLDGRTPDEAYFTSSAALAAAESL</sequence>
<dbReference type="Gene3D" id="3.30.420.10">
    <property type="entry name" value="Ribonuclease H-like superfamily/Ribonuclease H"/>
    <property type="match status" value="1"/>
</dbReference>
<name>A0AAN1XTP5_UNVUL</name>
<dbReference type="GO" id="GO:0003676">
    <property type="term" value="F:nucleic acid binding"/>
    <property type="evidence" value="ECO:0007669"/>
    <property type="project" value="InterPro"/>
</dbReference>